<evidence type="ECO:0000313" key="3">
    <source>
        <dbReference type="Proteomes" id="UP001283361"/>
    </source>
</evidence>
<dbReference type="AlphaFoldDB" id="A0AAE1D1U1"/>
<keyword evidence="3" id="KW-1185">Reference proteome</keyword>
<sequence length="88" mass="9926">MSPCPDSPWLEVSVDFYGPTPTAAAFGHFSAKFDDKNYRPVCKVCASVKKRAQTRFYCLACNVALCVENCFRIYHTEADIAKARQQLQ</sequence>
<organism evidence="2 3">
    <name type="scientific">Elysia crispata</name>
    <name type="common">lettuce slug</name>
    <dbReference type="NCBI Taxonomy" id="231223"/>
    <lineage>
        <taxon>Eukaryota</taxon>
        <taxon>Metazoa</taxon>
        <taxon>Spiralia</taxon>
        <taxon>Lophotrochozoa</taxon>
        <taxon>Mollusca</taxon>
        <taxon>Gastropoda</taxon>
        <taxon>Heterobranchia</taxon>
        <taxon>Euthyneura</taxon>
        <taxon>Panpulmonata</taxon>
        <taxon>Sacoglossa</taxon>
        <taxon>Placobranchoidea</taxon>
        <taxon>Plakobranchidae</taxon>
        <taxon>Elysia</taxon>
    </lineage>
</organism>
<dbReference type="EMBL" id="JAWDGP010005847">
    <property type="protein sequence ID" value="KAK3750804.1"/>
    <property type="molecule type" value="Genomic_DNA"/>
</dbReference>
<gene>
    <name evidence="2" type="ORF">RRG08_037245</name>
</gene>
<dbReference type="InterPro" id="IPR032718">
    <property type="entry name" value="PGBD4_Znf_C"/>
</dbReference>
<accession>A0AAE1D1U1</accession>
<proteinExistence type="predicted"/>
<comment type="caution">
    <text evidence="2">The sequence shown here is derived from an EMBL/GenBank/DDBJ whole genome shotgun (WGS) entry which is preliminary data.</text>
</comment>
<dbReference type="Pfam" id="PF13842">
    <property type="entry name" value="zf-Tnp_2"/>
    <property type="match status" value="1"/>
</dbReference>
<evidence type="ECO:0000313" key="2">
    <source>
        <dbReference type="EMBL" id="KAK3750804.1"/>
    </source>
</evidence>
<protein>
    <recommendedName>
        <fullName evidence="1">PiggyBac transposable element-derived protein 4 C-terminal zinc-finger domain-containing protein</fullName>
    </recommendedName>
</protein>
<name>A0AAE1D1U1_9GAST</name>
<dbReference type="Proteomes" id="UP001283361">
    <property type="component" value="Unassembled WGS sequence"/>
</dbReference>
<evidence type="ECO:0000259" key="1">
    <source>
        <dbReference type="Pfam" id="PF13842"/>
    </source>
</evidence>
<reference evidence="2" key="1">
    <citation type="journal article" date="2023" name="G3 (Bethesda)">
        <title>A reference genome for the long-term kleptoplast-retaining sea slug Elysia crispata morphotype clarki.</title>
        <authorList>
            <person name="Eastman K.E."/>
            <person name="Pendleton A.L."/>
            <person name="Shaikh M.A."/>
            <person name="Suttiyut T."/>
            <person name="Ogas R."/>
            <person name="Tomko P."/>
            <person name="Gavelis G."/>
            <person name="Widhalm J.R."/>
            <person name="Wisecaver J.H."/>
        </authorList>
    </citation>
    <scope>NUCLEOTIDE SEQUENCE</scope>
    <source>
        <strain evidence="2">ECLA1</strain>
    </source>
</reference>
<feature type="domain" description="PiggyBac transposable element-derived protein 4 C-terminal zinc-finger" evidence="1">
    <location>
        <begin position="36"/>
        <end position="75"/>
    </location>
</feature>